<name>A0A645INR2_9ZZZZ</name>
<proteinExistence type="predicted"/>
<accession>A0A645INR2</accession>
<dbReference type="GO" id="GO:0052381">
    <property type="term" value="F:tRNA dimethylallyltransferase activity"/>
    <property type="evidence" value="ECO:0007669"/>
    <property type="project" value="UniProtKB-EC"/>
</dbReference>
<dbReference type="GO" id="GO:0006400">
    <property type="term" value="P:tRNA modification"/>
    <property type="evidence" value="ECO:0007669"/>
    <property type="project" value="TreeGrafter"/>
</dbReference>
<keyword evidence="1 4" id="KW-0808">Transferase</keyword>
<reference evidence="4" key="1">
    <citation type="submission" date="2019-08" db="EMBL/GenBank/DDBJ databases">
        <authorList>
            <person name="Kucharzyk K."/>
            <person name="Murdoch R.W."/>
            <person name="Higgins S."/>
            <person name="Loffler F."/>
        </authorList>
    </citation>
    <scope>NUCLEOTIDE SEQUENCE</scope>
</reference>
<protein>
    <submittedName>
        <fullName evidence="4">tRNA dimethylallyltransferase</fullName>
        <ecNumber evidence="4">2.5.1.75</ecNumber>
    </submittedName>
</protein>
<evidence type="ECO:0000256" key="3">
    <source>
        <dbReference type="ARBA" id="ARBA00022840"/>
    </source>
</evidence>
<dbReference type="EMBL" id="VSSQ01119648">
    <property type="protein sequence ID" value="MPN52985.1"/>
    <property type="molecule type" value="Genomic_DNA"/>
</dbReference>
<gene>
    <name evidence="4" type="primary">miaA_54</name>
    <name evidence="4" type="ORF">SDC9_200648</name>
</gene>
<dbReference type="Gene3D" id="1.10.287.890">
    <property type="entry name" value="Crystal structure of tRNA isopentenylpyrophosphate transferase (bh2366) domain"/>
    <property type="match status" value="1"/>
</dbReference>
<evidence type="ECO:0000313" key="4">
    <source>
        <dbReference type="EMBL" id="MPN52985.1"/>
    </source>
</evidence>
<dbReference type="GO" id="GO:0005524">
    <property type="term" value="F:ATP binding"/>
    <property type="evidence" value="ECO:0007669"/>
    <property type="project" value="UniProtKB-KW"/>
</dbReference>
<dbReference type="EC" id="2.5.1.75" evidence="4"/>
<dbReference type="InterPro" id="IPR039657">
    <property type="entry name" value="Dimethylallyltransferase"/>
</dbReference>
<comment type="caution">
    <text evidence="4">The sequence shown here is derived from an EMBL/GenBank/DDBJ whole genome shotgun (WGS) entry which is preliminary data.</text>
</comment>
<keyword evidence="2" id="KW-0547">Nucleotide-binding</keyword>
<dbReference type="PANTHER" id="PTHR11088">
    <property type="entry name" value="TRNA DIMETHYLALLYLTRANSFERASE"/>
    <property type="match status" value="1"/>
</dbReference>
<evidence type="ECO:0000256" key="1">
    <source>
        <dbReference type="ARBA" id="ARBA00022679"/>
    </source>
</evidence>
<dbReference type="AlphaFoldDB" id="A0A645INR2"/>
<sequence>MDREKLYDRINLRVDIMMKNGLEAEVKSLVNMGYSPELVSMQGLGYKEFMPYFNGDITLEEAVENIKKFTRRFAKRQLTWFRGQTNATWIDMGVLSKGKALEIMINEIIEKEIIEKEIIE</sequence>
<keyword evidence="3" id="KW-0067">ATP-binding</keyword>
<dbReference type="Pfam" id="PF01715">
    <property type="entry name" value="IPPT"/>
    <property type="match status" value="1"/>
</dbReference>
<evidence type="ECO:0000256" key="2">
    <source>
        <dbReference type="ARBA" id="ARBA00022741"/>
    </source>
</evidence>
<dbReference type="PANTHER" id="PTHR11088:SF60">
    <property type="entry name" value="TRNA DIMETHYLALLYLTRANSFERASE"/>
    <property type="match status" value="1"/>
</dbReference>
<organism evidence="4">
    <name type="scientific">bioreactor metagenome</name>
    <dbReference type="NCBI Taxonomy" id="1076179"/>
    <lineage>
        <taxon>unclassified sequences</taxon>
        <taxon>metagenomes</taxon>
        <taxon>ecological metagenomes</taxon>
    </lineage>
</organism>